<evidence type="ECO:0000313" key="1">
    <source>
        <dbReference type="EMBL" id="GAA4283848.1"/>
    </source>
</evidence>
<sequence length="146" mass="16324">MRIWSLHPSYLDRQGLTACWRESLLAQAVLLERTRGYRSHPQLTRFRALPDPAGGIGAYLAGIADEAQRRGYSFNRSLVERSDPAARLTVPIGQAEFEWGHLMAKLRVRSPEQAVALSRRGQDAGPPLLHPMMLAVDGPVADWERP</sequence>
<evidence type="ECO:0000313" key="2">
    <source>
        <dbReference type="Proteomes" id="UP001501586"/>
    </source>
</evidence>
<name>A0ABP8EIR0_9MICO</name>
<proteinExistence type="predicted"/>
<dbReference type="EMBL" id="BAABAZ010000005">
    <property type="protein sequence ID" value="GAA4283848.1"/>
    <property type="molecule type" value="Genomic_DNA"/>
</dbReference>
<accession>A0ABP8EIR0</accession>
<comment type="caution">
    <text evidence="1">The sequence shown here is derived from an EMBL/GenBank/DDBJ whole genome shotgun (WGS) entry which is preliminary data.</text>
</comment>
<dbReference type="RefSeq" id="WP_236863930.1">
    <property type="nucleotide sequence ID" value="NZ_BAABAZ010000005.1"/>
</dbReference>
<dbReference type="Proteomes" id="UP001501586">
    <property type="component" value="Unassembled WGS sequence"/>
</dbReference>
<reference evidence="2" key="1">
    <citation type="journal article" date="2019" name="Int. J. Syst. Evol. Microbiol.">
        <title>The Global Catalogue of Microorganisms (GCM) 10K type strain sequencing project: providing services to taxonomists for standard genome sequencing and annotation.</title>
        <authorList>
            <consortium name="The Broad Institute Genomics Platform"/>
            <consortium name="The Broad Institute Genome Sequencing Center for Infectious Disease"/>
            <person name="Wu L."/>
            <person name="Ma J."/>
        </authorList>
    </citation>
    <scope>NUCLEOTIDE SEQUENCE [LARGE SCALE GENOMIC DNA]</scope>
    <source>
        <strain evidence="2">JCM 17458</strain>
    </source>
</reference>
<dbReference type="Pfam" id="PF03013">
    <property type="entry name" value="Pyr_excise"/>
    <property type="match status" value="1"/>
</dbReference>
<dbReference type="InterPro" id="IPR004260">
    <property type="entry name" value="Pyr-dimer_DNA_glycosylase"/>
</dbReference>
<keyword evidence="2" id="KW-1185">Reference proteome</keyword>
<gene>
    <name evidence="1" type="ORF">GCM10022261_13790</name>
</gene>
<protein>
    <submittedName>
        <fullName evidence="1">Pyrimidine dimer DNA glycosylase/endonuclease V</fullName>
    </submittedName>
</protein>
<organism evidence="1 2">
    <name type="scientific">Brevibacterium daeguense</name>
    <dbReference type="NCBI Taxonomy" id="909936"/>
    <lineage>
        <taxon>Bacteria</taxon>
        <taxon>Bacillati</taxon>
        <taxon>Actinomycetota</taxon>
        <taxon>Actinomycetes</taxon>
        <taxon>Micrococcales</taxon>
        <taxon>Brevibacteriaceae</taxon>
        <taxon>Brevibacterium</taxon>
    </lineage>
</organism>